<dbReference type="EMBL" id="FQYO01000003">
    <property type="protein sequence ID" value="SHI80568.1"/>
    <property type="molecule type" value="Genomic_DNA"/>
</dbReference>
<dbReference type="Proteomes" id="UP000184292">
    <property type="component" value="Unassembled WGS sequence"/>
</dbReference>
<feature type="transmembrane region" description="Helical" evidence="1">
    <location>
        <begin position="34"/>
        <end position="59"/>
    </location>
</feature>
<evidence type="ECO:0000313" key="3">
    <source>
        <dbReference type="Proteomes" id="UP000184292"/>
    </source>
</evidence>
<feature type="transmembrane region" description="Helical" evidence="1">
    <location>
        <begin position="230"/>
        <end position="248"/>
    </location>
</feature>
<dbReference type="GO" id="GO:0009389">
    <property type="term" value="F:dimethyl sulfoxide reductase activity"/>
    <property type="evidence" value="ECO:0007669"/>
    <property type="project" value="TreeGrafter"/>
</dbReference>
<sequence length="309" mass="32681">MNPAPSIIAFTTLSGAGFGLLVFLGLGLPAPTGWAGFAWFALAYALAAGGLVSSVFHLGHPERAPLALTQWRTSWLSREGIAAIATLAVLAIYAAGLVFLDLWLWPLGILGAAGAAATLACTAMIYTQMRTVPRWRHWSTPALFGAHALAGGAILAGLPPAALPLLAIGAALQAYVFLDGDRRFARSGTDMNTATRLPGRVRQFEPPHTGPNYLLDEMVYVVARRRAAQLRLLCLALGFALPILVLLLSWHPAALALAALSHLAGVAAGRWLFFAEAEHVVGLYYGRRVGTPGTELMRPRMGSQTGPSS</sequence>
<dbReference type="InterPro" id="IPR007059">
    <property type="entry name" value="DmsC"/>
</dbReference>
<feature type="transmembrane region" description="Helical" evidence="1">
    <location>
        <begin position="105"/>
        <end position="126"/>
    </location>
</feature>
<dbReference type="GO" id="GO:0009390">
    <property type="term" value="C:dimethyl sulfoxide reductase complex"/>
    <property type="evidence" value="ECO:0007669"/>
    <property type="project" value="TreeGrafter"/>
</dbReference>
<dbReference type="AlphaFoldDB" id="A0A1M6E5M0"/>
<keyword evidence="1" id="KW-0472">Membrane</keyword>
<dbReference type="RefSeq" id="WP_073328737.1">
    <property type="nucleotide sequence ID" value="NZ_FQYO01000003.1"/>
</dbReference>
<dbReference type="OrthoDB" id="5520897at2"/>
<feature type="transmembrane region" description="Helical" evidence="1">
    <location>
        <begin position="161"/>
        <end position="178"/>
    </location>
</feature>
<organism evidence="2 3">
    <name type="scientific">Wenxinia saemankumensis</name>
    <dbReference type="NCBI Taxonomy" id="1447782"/>
    <lineage>
        <taxon>Bacteria</taxon>
        <taxon>Pseudomonadati</taxon>
        <taxon>Pseudomonadota</taxon>
        <taxon>Alphaproteobacteria</taxon>
        <taxon>Rhodobacterales</taxon>
        <taxon>Roseobacteraceae</taxon>
        <taxon>Wenxinia</taxon>
    </lineage>
</organism>
<feature type="transmembrane region" description="Helical" evidence="1">
    <location>
        <begin position="7"/>
        <end position="28"/>
    </location>
</feature>
<accession>A0A1M6E5M0</accession>
<dbReference type="Pfam" id="PF04976">
    <property type="entry name" value="DmsC"/>
    <property type="match status" value="1"/>
</dbReference>
<dbReference type="PANTHER" id="PTHR38095:SF1">
    <property type="entry name" value="ANAEROBIC DIMETHYL SULFOXIDE REDUCTASE CHAIN YNFH"/>
    <property type="match status" value="1"/>
</dbReference>
<keyword evidence="3" id="KW-1185">Reference proteome</keyword>
<gene>
    <name evidence="2" type="ORF">SAMN05444417_1807</name>
</gene>
<proteinExistence type="predicted"/>
<dbReference type="GO" id="GO:0005886">
    <property type="term" value="C:plasma membrane"/>
    <property type="evidence" value="ECO:0007669"/>
    <property type="project" value="TreeGrafter"/>
</dbReference>
<feature type="transmembrane region" description="Helical" evidence="1">
    <location>
        <begin position="138"/>
        <end position="155"/>
    </location>
</feature>
<protein>
    <submittedName>
        <fullName evidence="2">DMSO reductase anchor subunit</fullName>
    </submittedName>
</protein>
<dbReference type="PANTHER" id="PTHR38095">
    <property type="entry name" value="ANAEROBIC DIMETHYL SULFOXIDE REDUCTASE CHAIN YNFH"/>
    <property type="match status" value="1"/>
</dbReference>
<evidence type="ECO:0000313" key="2">
    <source>
        <dbReference type="EMBL" id="SHI80568.1"/>
    </source>
</evidence>
<dbReference type="GO" id="GO:0019645">
    <property type="term" value="P:anaerobic electron transport chain"/>
    <property type="evidence" value="ECO:0007669"/>
    <property type="project" value="InterPro"/>
</dbReference>
<keyword evidence="1" id="KW-0812">Transmembrane</keyword>
<name>A0A1M6E5M0_9RHOB</name>
<feature type="transmembrane region" description="Helical" evidence="1">
    <location>
        <begin position="80"/>
        <end position="99"/>
    </location>
</feature>
<evidence type="ECO:0000256" key="1">
    <source>
        <dbReference type="SAM" id="Phobius"/>
    </source>
</evidence>
<reference evidence="2 3" key="1">
    <citation type="submission" date="2016-11" db="EMBL/GenBank/DDBJ databases">
        <authorList>
            <person name="Jaros S."/>
            <person name="Januszkiewicz K."/>
            <person name="Wedrychowicz H."/>
        </authorList>
    </citation>
    <scope>NUCLEOTIDE SEQUENCE [LARGE SCALE GENOMIC DNA]</scope>
    <source>
        <strain evidence="2 3">DSM 100565</strain>
    </source>
</reference>
<keyword evidence="1" id="KW-1133">Transmembrane helix</keyword>
<dbReference type="STRING" id="1447782.SAMN05444417_1807"/>